<organism evidence="2">
    <name type="scientific">bioreactor metagenome</name>
    <dbReference type="NCBI Taxonomy" id="1076179"/>
    <lineage>
        <taxon>unclassified sequences</taxon>
        <taxon>metagenomes</taxon>
        <taxon>ecological metagenomes</taxon>
    </lineage>
</organism>
<dbReference type="EMBL" id="VSSQ01001340">
    <property type="protein sequence ID" value="MPM07478.1"/>
    <property type="molecule type" value="Genomic_DNA"/>
</dbReference>
<accession>A0A644WVF4</accession>
<evidence type="ECO:0000259" key="1">
    <source>
        <dbReference type="Pfam" id="PF11823"/>
    </source>
</evidence>
<comment type="caution">
    <text evidence="2">The sequence shown here is derived from an EMBL/GenBank/DDBJ whole genome shotgun (WGS) entry which is preliminary data.</text>
</comment>
<protein>
    <recommendedName>
        <fullName evidence="1">Putative Se/S carrier protein-like domain-containing protein</fullName>
    </recommendedName>
</protein>
<reference evidence="2" key="1">
    <citation type="submission" date="2019-08" db="EMBL/GenBank/DDBJ databases">
        <authorList>
            <person name="Kucharzyk K."/>
            <person name="Murdoch R.W."/>
            <person name="Higgins S."/>
            <person name="Loffler F."/>
        </authorList>
    </citation>
    <scope>NUCLEOTIDE SEQUENCE</scope>
</reference>
<gene>
    <name evidence="2" type="ORF">SDC9_53784</name>
</gene>
<dbReference type="AlphaFoldDB" id="A0A644WVF4"/>
<proteinExistence type="predicted"/>
<dbReference type="Pfam" id="PF11823">
    <property type="entry name" value="Se_S_carrier"/>
    <property type="match status" value="1"/>
</dbReference>
<evidence type="ECO:0000313" key="2">
    <source>
        <dbReference type="EMBL" id="MPM07478.1"/>
    </source>
</evidence>
<dbReference type="InterPro" id="IPR021778">
    <property type="entry name" value="Se/S_carrier-like"/>
</dbReference>
<name>A0A644WVF4_9ZZZZ</name>
<sequence length="81" mass="8936">MSEYIATFHTHLAAMRSQRTLKGGGISARLSPVPRALSASCGTCVRYEAEDPCVSSMDRDLERIVKCMPDGETYEPVLEKD</sequence>
<feature type="domain" description="Putative Se/S carrier protein-like" evidence="1">
    <location>
        <begin position="3"/>
        <end position="51"/>
    </location>
</feature>